<dbReference type="InterPro" id="IPR003448">
    <property type="entry name" value="Mopterin_biosynth_MoaE"/>
</dbReference>
<dbReference type="Gene3D" id="3.90.1170.40">
    <property type="entry name" value="Molybdopterin biosynthesis MoaE subunit"/>
    <property type="match status" value="1"/>
</dbReference>
<reference evidence="12" key="1">
    <citation type="submission" date="2020-02" db="EMBL/GenBank/DDBJ databases">
        <authorList>
            <person name="Meier V. D."/>
        </authorList>
    </citation>
    <scope>NUCLEOTIDE SEQUENCE</scope>
    <source>
        <strain evidence="12">AVDCRST_MAG74</strain>
    </source>
</reference>
<evidence type="ECO:0000256" key="2">
    <source>
        <dbReference type="ARBA" id="ARBA00005426"/>
    </source>
</evidence>
<dbReference type="PANTHER" id="PTHR23404">
    <property type="entry name" value="MOLYBDOPTERIN SYNTHASE RELATED"/>
    <property type="match status" value="1"/>
</dbReference>
<accession>A0A6J4PIY2</accession>
<dbReference type="GO" id="GO:0006777">
    <property type="term" value="P:Mo-molybdopterin cofactor biosynthetic process"/>
    <property type="evidence" value="ECO:0007669"/>
    <property type="project" value="UniProtKB-KW"/>
</dbReference>
<dbReference type="SUPFAM" id="SSF54690">
    <property type="entry name" value="Molybdopterin synthase subunit MoaE"/>
    <property type="match status" value="1"/>
</dbReference>
<gene>
    <name evidence="12" type="ORF">AVDCRST_MAG74-2488</name>
</gene>
<comment type="catalytic activity">
    <reaction evidence="11">
        <text>2 [molybdopterin-synthase sulfur-carrier protein]-C-terminal-Gly-aminoethanethioate + cyclic pyranopterin phosphate + H2O = molybdopterin + 2 [molybdopterin-synthase sulfur-carrier protein]-C-terminal Gly-Gly + 2 H(+)</text>
        <dbReference type="Rhea" id="RHEA:26333"/>
        <dbReference type="Rhea" id="RHEA-COMP:12202"/>
        <dbReference type="Rhea" id="RHEA-COMP:19907"/>
        <dbReference type="ChEBI" id="CHEBI:15377"/>
        <dbReference type="ChEBI" id="CHEBI:15378"/>
        <dbReference type="ChEBI" id="CHEBI:58698"/>
        <dbReference type="ChEBI" id="CHEBI:59648"/>
        <dbReference type="ChEBI" id="CHEBI:90778"/>
        <dbReference type="ChEBI" id="CHEBI:232372"/>
        <dbReference type="EC" id="2.8.1.12"/>
    </reaction>
</comment>
<dbReference type="EMBL" id="CADCUR010000230">
    <property type="protein sequence ID" value="CAA9414113.1"/>
    <property type="molecule type" value="Genomic_DNA"/>
</dbReference>
<evidence type="ECO:0000256" key="1">
    <source>
        <dbReference type="ARBA" id="ARBA00005046"/>
    </source>
</evidence>
<evidence type="ECO:0000256" key="3">
    <source>
        <dbReference type="ARBA" id="ARBA00011950"/>
    </source>
</evidence>
<keyword evidence="12" id="KW-0808">Transferase</keyword>
<evidence type="ECO:0000256" key="7">
    <source>
        <dbReference type="ARBA" id="ARBA00029745"/>
    </source>
</evidence>
<evidence type="ECO:0000256" key="9">
    <source>
        <dbReference type="ARBA" id="ARBA00030781"/>
    </source>
</evidence>
<sequence length="147" mass="16312">MRKDTDFFELTREPLDVGAITRRVVPATCGATVVLDGYVRQWTSGKETLHLIYEAFEPMALAEMQKLSVGARGQFEIAHIGIIHRLGKLEIGETSVVIAVAAPHRKAAFAACEWLIRELKRSVPIWKKEFYADGSAWADGENVIGAE</sequence>
<evidence type="ECO:0000256" key="11">
    <source>
        <dbReference type="ARBA" id="ARBA00049878"/>
    </source>
</evidence>
<comment type="similarity">
    <text evidence="2">Belongs to the MoaE family.</text>
</comment>
<dbReference type="GO" id="GO:0030366">
    <property type="term" value="F:molybdopterin synthase activity"/>
    <property type="evidence" value="ECO:0007669"/>
    <property type="project" value="UniProtKB-EC"/>
</dbReference>
<evidence type="ECO:0000256" key="8">
    <source>
        <dbReference type="ARBA" id="ARBA00030407"/>
    </source>
</evidence>
<dbReference type="EC" id="2.8.1.12" evidence="3"/>
<comment type="pathway">
    <text evidence="1">Cofactor biosynthesis; molybdopterin biosynthesis.</text>
</comment>
<evidence type="ECO:0000256" key="6">
    <source>
        <dbReference type="ARBA" id="ARBA00026066"/>
    </source>
</evidence>
<comment type="subunit">
    <text evidence="6">Heterotetramer of 2 MoaD subunits and 2 MoaE subunits. Also stable as homodimer. The enzyme changes between these two forms during catalysis.</text>
</comment>
<protein>
    <recommendedName>
        <fullName evidence="4">Molybdopterin synthase catalytic subunit</fullName>
        <ecNumber evidence="3">2.8.1.12</ecNumber>
    </recommendedName>
    <alternativeName>
        <fullName evidence="9">MPT synthase subunit 2</fullName>
    </alternativeName>
    <alternativeName>
        <fullName evidence="7">Molybdenum cofactor biosynthesis protein E</fullName>
    </alternativeName>
    <alternativeName>
        <fullName evidence="8">Molybdopterin-converting factor large subunit</fullName>
    </alternativeName>
    <alternativeName>
        <fullName evidence="10">Molybdopterin-converting factor subunit 2</fullName>
    </alternativeName>
</protein>
<evidence type="ECO:0000256" key="10">
    <source>
        <dbReference type="ARBA" id="ARBA00032474"/>
    </source>
</evidence>
<evidence type="ECO:0000313" key="12">
    <source>
        <dbReference type="EMBL" id="CAA9414113.1"/>
    </source>
</evidence>
<evidence type="ECO:0000256" key="4">
    <source>
        <dbReference type="ARBA" id="ARBA00013858"/>
    </source>
</evidence>
<proteinExistence type="inferred from homology"/>
<evidence type="ECO:0000256" key="5">
    <source>
        <dbReference type="ARBA" id="ARBA00023150"/>
    </source>
</evidence>
<dbReference type="InterPro" id="IPR036563">
    <property type="entry name" value="MoaE_sf"/>
</dbReference>
<dbReference type="AlphaFoldDB" id="A0A6J4PIY2"/>
<organism evidence="12">
    <name type="scientific">uncultured Pyrinomonadaceae bacterium</name>
    <dbReference type="NCBI Taxonomy" id="2283094"/>
    <lineage>
        <taxon>Bacteria</taxon>
        <taxon>Pseudomonadati</taxon>
        <taxon>Acidobacteriota</taxon>
        <taxon>Blastocatellia</taxon>
        <taxon>Blastocatellales</taxon>
        <taxon>Pyrinomonadaceae</taxon>
        <taxon>environmental samples</taxon>
    </lineage>
</organism>
<dbReference type="CDD" id="cd00756">
    <property type="entry name" value="MoaE"/>
    <property type="match status" value="1"/>
</dbReference>
<name>A0A6J4PIY2_9BACT</name>
<dbReference type="Pfam" id="PF02391">
    <property type="entry name" value="MoaE"/>
    <property type="match status" value="1"/>
</dbReference>
<keyword evidence="5" id="KW-0501">Molybdenum cofactor biosynthesis</keyword>